<evidence type="ECO:0000256" key="2">
    <source>
        <dbReference type="SAM" id="Phobius"/>
    </source>
</evidence>
<evidence type="ECO:0000313" key="3">
    <source>
        <dbReference type="EMBL" id="MBD9698030.1"/>
    </source>
</evidence>
<evidence type="ECO:0000313" key="4">
    <source>
        <dbReference type="Proteomes" id="UP000642107"/>
    </source>
</evidence>
<feature type="region of interest" description="Disordered" evidence="1">
    <location>
        <begin position="26"/>
        <end position="55"/>
    </location>
</feature>
<feature type="region of interest" description="Disordered" evidence="1">
    <location>
        <begin position="138"/>
        <end position="162"/>
    </location>
</feature>
<protein>
    <recommendedName>
        <fullName evidence="5">Type II secretion system (T2SS), protein F</fullName>
    </recommendedName>
</protein>
<dbReference type="RefSeq" id="WP_192276821.1">
    <property type="nucleotide sequence ID" value="NZ_JACZDF010000001.1"/>
</dbReference>
<evidence type="ECO:0008006" key="5">
    <source>
        <dbReference type="Google" id="ProtNLM"/>
    </source>
</evidence>
<dbReference type="EMBL" id="JACZDF010000001">
    <property type="protein sequence ID" value="MBD9698030.1"/>
    <property type="molecule type" value="Genomic_DNA"/>
</dbReference>
<keyword evidence="4" id="KW-1185">Reference proteome</keyword>
<evidence type="ECO:0000256" key="1">
    <source>
        <dbReference type="SAM" id="MobiDB-lite"/>
    </source>
</evidence>
<proteinExistence type="predicted"/>
<keyword evidence="2" id="KW-1133">Transmembrane helix</keyword>
<organism evidence="3 4">
    <name type="scientific">Flavimobilis rhizosphaerae</name>
    <dbReference type="NCBI Taxonomy" id="2775421"/>
    <lineage>
        <taxon>Bacteria</taxon>
        <taxon>Bacillati</taxon>
        <taxon>Actinomycetota</taxon>
        <taxon>Actinomycetes</taxon>
        <taxon>Micrococcales</taxon>
        <taxon>Jonesiaceae</taxon>
        <taxon>Flavimobilis</taxon>
    </lineage>
</organism>
<accession>A0ABR9DLL3</accession>
<dbReference type="Proteomes" id="UP000642107">
    <property type="component" value="Unassembled WGS sequence"/>
</dbReference>
<gene>
    <name evidence="3" type="ORF">IGS67_00760</name>
</gene>
<keyword evidence="2" id="KW-0472">Membrane</keyword>
<feature type="transmembrane region" description="Helical" evidence="2">
    <location>
        <begin position="215"/>
        <end position="243"/>
    </location>
</feature>
<comment type="caution">
    <text evidence="3">The sequence shown here is derived from an EMBL/GenBank/DDBJ whole genome shotgun (WGS) entry which is preliminary data.</text>
</comment>
<name>A0ABR9DLL3_9MICO</name>
<sequence>MTDPAVLVVLGTALLLAASGDGWGRGRGVRGPGRAVNDGARDGHTLAGGPDPGRAASAGRLVAATSATDDTESADDPVDDVGVVLELLAVATGATSLPDALRVVGDAVDGPTGRGLVTAGAALVLGAAWDEAWAAAGAEGKPSDDAVGRRTRRSVGSAGHSGTRPRILDLVADCLRPAWEQGAAPGAALRAARDRHDREADARAVEAAERLAVRLVVPLGLCLLPAFALLGLVPAVIALGAGLL</sequence>
<reference evidence="3 4" key="1">
    <citation type="submission" date="2020-09" db="EMBL/GenBank/DDBJ databases">
        <title>Flavimobilis rhizosphaerae sp. nov., isolated from rhizosphere soil of Spartina alterniflora.</title>
        <authorList>
            <person name="Hanqin C."/>
        </authorList>
    </citation>
    <scope>NUCLEOTIDE SEQUENCE [LARGE SCALE GENOMIC DNA]</scope>
    <source>
        <strain evidence="3 4">GY 10621</strain>
    </source>
</reference>
<keyword evidence="2" id="KW-0812">Transmembrane</keyword>